<dbReference type="Pfam" id="PF12464">
    <property type="entry name" value="Mac"/>
    <property type="match status" value="1"/>
</dbReference>
<name>A0A8H7SP68_9FUNG</name>
<dbReference type="SUPFAM" id="SSF51161">
    <property type="entry name" value="Trimeric LpxA-like enzymes"/>
    <property type="match status" value="1"/>
</dbReference>
<dbReference type="InterPro" id="IPR001451">
    <property type="entry name" value="Hexapep"/>
</dbReference>
<evidence type="ECO:0000313" key="6">
    <source>
        <dbReference type="Proteomes" id="UP000613177"/>
    </source>
</evidence>
<dbReference type="Gene3D" id="2.160.10.10">
    <property type="entry name" value="Hexapeptide repeat proteins"/>
    <property type="match status" value="1"/>
</dbReference>
<dbReference type="InterPro" id="IPR024688">
    <property type="entry name" value="Mac_dom"/>
</dbReference>
<dbReference type="CDD" id="cd03357">
    <property type="entry name" value="LbH_MAT_GAT"/>
    <property type="match status" value="1"/>
</dbReference>
<comment type="caution">
    <text evidence="5">The sequence shown here is derived from an EMBL/GenBank/DDBJ whole genome shotgun (WGS) entry which is preliminary data.</text>
</comment>
<dbReference type="PANTHER" id="PTHR23416:SF23">
    <property type="entry name" value="ACETYLTRANSFERASE C18B11.09C-RELATED"/>
    <property type="match status" value="1"/>
</dbReference>
<dbReference type="PANTHER" id="PTHR23416">
    <property type="entry name" value="SIALIC ACID SYNTHASE-RELATED"/>
    <property type="match status" value="1"/>
</dbReference>
<comment type="similarity">
    <text evidence="1">Belongs to the transferase hexapeptide repeat family.</text>
</comment>
<dbReference type="Proteomes" id="UP000613177">
    <property type="component" value="Unassembled WGS sequence"/>
</dbReference>
<dbReference type="InterPro" id="IPR011004">
    <property type="entry name" value="Trimer_LpxA-like_sf"/>
</dbReference>
<organism evidence="5 6">
    <name type="scientific">Thamnidium elegans</name>
    <dbReference type="NCBI Taxonomy" id="101142"/>
    <lineage>
        <taxon>Eukaryota</taxon>
        <taxon>Fungi</taxon>
        <taxon>Fungi incertae sedis</taxon>
        <taxon>Mucoromycota</taxon>
        <taxon>Mucoromycotina</taxon>
        <taxon>Mucoromycetes</taxon>
        <taxon>Mucorales</taxon>
        <taxon>Mucorineae</taxon>
        <taxon>Mucoraceae</taxon>
        <taxon>Thamnidium</taxon>
    </lineage>
</organism>
<dbReference type="InterPro" id="IPR018357">
    <property type="entry name" value="Hexapep_transf_CS"/>
</dbReference>
<evidence type="ECO:0000313" key="5">
    <source>
        <dbReference type="EMBL" id="KAG2231990.1"/>
    </source>
</evidence>
<dbReference type="EMBL" id="JAEPRE010000127">
    <property type="protein sequence ID" value="KAG2231990.1"/>
    <property type="molecule type" value="Genomic_DNA"/>
</dbReference>
<dbReference type="SMART" id="SM01266">
    <property type="entry name" value="Mac"/>
    <property type="match status" value="1"/>
</dbReference>
<dbReference type="GO" id="GO:0016407">
    <property type="term" value="F:acetyltransferase activity"/>
    <property type="evidence" value="ECO:0007669"/>
    <property type="project" value="InterPro"/>
</dbReference>
<dbReference type="Pfam" id="PF00132">
    <property type="entry name" value="Hexapep"/>
    <property type="match status" value="1"/>
</dbReference>
<dbReference type="PROSITE" id="PS00101">
    <property type="entry name" value="HEXAPEP_TRANSFERASES"/>
    <property type="match status" value="1"/>
</dbReference>
<gene>
    <name evidence="5" type="ORF">INT48_004800</name>
</gene>
<keyword evidence="6" id="KW-1185">Reference proteome</keyword>
<evidence type="ECO:0000256" key="1">
    <source>
        <dbReference type="ARBA" id="ARBA00007274"/>
    </source>
</evidence>
<dbReference type="FunFam" id="2.160.10.10:FF:000025">
    <property type="entry name" value="Hexapeptide-repeat containing-acetyltransferase"/>
    <property type="match status" value="1"/>
</dbReference>
<evidence type="ECO:0000256" key="3">
    <source>
        <dbReference type="ARBA" id="ARBA00023315"/>
    </source>
</evidence>
<dbReference type="GO" id="GO:0008374">
    <property type="term" value="F:O-acyltransferase activity"/>
    <property type="evidence" value="ECO:0007669"/>
    <property type="project" value="TreeGrafter"/>
</dbReference>
<accession>A0A8H7SP68</accession>
<sequence length="193" mass="20727">MAAPVEKTEKQKMLDNEYYLPSCPELSADRARAWNLLDQFNTITPANGAERDVVGHQLFGSWTDGNFINSNFKCDYGYNIFLGKGFEMNYNCVFLDCGKITIGEKVFIGPNVQIYAVNHPLDPVKRATCLEIGQDVTIGNNVWIGGGAIICPGVTIGAGAVIGAGSVVTKDIPALTLAVGNPAKVIKTITPSE</sequence>
<evidence type="ECO:0000256" key="2">
    <source>
        <dbReference type="ARBA" id="ARBA00022679"/>
    </source>
</evidence>
<keyword evidence="3" id="KW-0012">Acyltransferase</keyword>
<proteinExistence type="inferred from homology"/>
<feature type="domain" description="Maltose/galactoside acetyltransferase" evidence="4">
    <location>
        <begin position="10"/>
        <end position="64"/>
    </location>
</feature>
<reference evidence="5" key="1">
    <citation type="submission" date="2021-01" db="EMBL/GenBank/DDBJ databases">
        <title>Metabolic potential, ecology and presence of endohyphal bacteria is reflected in genomic diversity of Mucoromycotina.</title>
        <authorList>
            <person name="Muszewska A."/>
            <person name="Okrasinska A."/>
            <person name="Steczkiewicz K."/>
            <person name="Drgas O."/>
            <person name="Orlowska M."/>
            <person name="Perlinska-Lenart U."/>
            <person name="Aleksandrzak-Piekarczyk T."/>
            <person name="Szatraj K."/>
            <person name="Zielenkiewicz U."/>
            <person name="Pilsyk S."/>
            <person name="Malc E."/>
            <person name="Mieczkowski P."/>
            <person name="Kruszewska J.S."/>
            <person name="Biernat P."/>
            <person name="Pawlowska J."/>
        </authorList>
    </citation>
    <scope>NUCLEOTIDE SEQUENCE</scope>
    <source>
        <strain evidence="5">WA0000018081</strain>
    </source>
</reference>
<dbReference type="OrthoDB" id="25818at2759"/>
<dbReference type="AlphaFoldDB" id="A0A8H7SP68"/>
<protein>
    <recommendedName>
        <fullName evidence="4">Maltose/galactoside acetyltransferase domain-containing protein</fullName>
    </recommendedName>
</protein>
<keyword evidence="2" id="KW-0808">Transferase</keyword>
<evidence type="ECO:0000259" key="4">
    <source>
        <dbReference type="SMART" id="SM01266"/>
    </source>
</evidence>
<dbReference type="InterPro" id="IPR051159">
    <property type="entry name" value="Hexapeptide_acetyltransf"/>
</dbReference>